<sequence>MAPLIRSLGLACGVSAGLCGCVPSILQYDRSNPVVMSSLQHGATRDAVLSAAGEPLDVMVLPGINGVCHNYILRNQGNSSPYYVAFNAQGRVVNAGYIDCEKAVASGYLQTSEPIKQRY</sequence>
<evidence type="ECO:0008006" key="4">
    <source>
        <dbReference type="Google" id="ProtNLM"/>
    </source>
</evidence>
<keyword evidence="1" id="KW-0732">Signal</keyword>
<dbReference type="Proteomes" id="UP001320691">
    <property type="component" value="Unassembled WGS sequence"/>
</dbReference>
<name>A0AAW5PCW5_9GAMM</name>
<reference evidence="2" key="1">
    <citation type="submission" date="2022-08" db="EMBL/GenBank/DDBJ databases">
        <title>Genomic analyses of the natural microbiome of Caenorhabditis elegans.</title>
        <authorList>
            <person name="Samuel B."/>
        </authorList>
    </citation>
    <scope>NUCLEOTIDE SEQUENCE</scope>
    <source>
        <strain evidence="2">BIGb0277</strain>
    </source>
</reference>
<comment type="caution">
    <text evidence="2">The sequence shown here is derived from an EMBL/GenBank/DDBJ whole genome shotgun (WGS) entry which is preliminary data.</text>
</comment>
<dbReference type="RefSeq" id="WP_259258981.1">
    <property type="nucleotide sequence ID" value="NZ_JANUEK010000001.1"/>
</dbReference>
<dbReference type="InterPro" id="IPR037873">
    <property type="entry name" value="BamE-like"/>
</dbReference>
<evidence type="ECO:0000313" key="3">
    <source>
        <dbReference type="Proteomes" id="UP001320691"/>
    </source>
</evidence>
<accession>A0AAW5PCW5</accession>
<evidence type="ECO:0000313" key="2">
    <source>
        <dbReference type="EMBL" id="MCS4278231.1"/>
    </source>
</evidence>
<protein>
    <recommendedName>
        <fullName evidence="4">Osmotically inducible lipoprotein OsmE</fullName>
    </recommendedName>
</protein>
<organism evidence="2 3">
    <name type="scientific">Stenotrophomonas rhizophila</name>
    <dbReference type="NCBI Taxonomy" id="216778"/>
    <lineage>
        <taxon>Bacteria</taxon>
        <taxon>Pseudomonadati</taxon>
        <taxon>Pseudomonadota</taxon>
        <taxon>Gammaproteobacteria</taxon>
        <taxon>Lysobacterales</taxon>
        <taxon>Lysobacteraceae</taxon>
        <taxon>Stenotrophomonas</taxon>
    </lineage>
</organism>
<dbReference type="PROSITE" id="PS51257">
    <property type="entry name" value="PROKAR_LIPOPROTEIN"/>
    <property type="match status" value="1"/>
</dbReference>
<dbReference type="Gene3D" id="3.30.1450.10">
    <property type="match status" value="1"/>
</dbReference>
<gene>
    <name evidence="2" type="ORF">M2412_000192</name>
</gene>
<dbReference type="AlphaFoldDB" id="A0AAW5PCW5"/>
<evidence type="ECO:0000256" key="1">
    <source>
        <dbReference type="ARBA" id="ARBA00022729"/>
    </source>
</evidence>
<proteinExistence type="predicted"/>
<dbReference type="EMBL" id="JANUEK010000001">
    <property type="protein sequence ID" value="MCS4278231.1"/>
    <property type="molecule type" value="Genomic_DNA"/>
</dbReference>